<dbReference type="GO" id="GO:1990904">
    <property type="term" value="C:ribonucleoprotein complex"/>
    <property type="evidence" value="ECO:0007669"/>
    <property type="project" value="UniProtKB-KW"/>
</dbReference>
<evidence type="ECO:0000256" key="4">
    <source>
        <dbReference type="ARBA" id="ARBA00035295"/>
    </source>
</evidence>
<dbReference type="GO" id="GO:0019843">
    <property type="term" value="F:rRNA binding"/>
    <property type="evidence" value="ECO:0007669"/>
    <property type="project" value="UniProtKB-UniRule"/>
</dbReference>
<dbReference type="Gene3D" id="6.10.160.10">
    <property type="match status" value="1"/>
</dbReference>
<name>A0A6B9UD46_9CHLO</name>
<dbReference type="InterPro" id="IPR005813">
    <property type="entry name" value="Ribosomal_bL20"/>
</dbReference>
<dbReference type="SUPFAM" id="SSF74731">
    <property type="entry name" value="Ribosomal protein L20"/>
    <property type="match status" value="1"/>
</dbReference>
<dbReference type="GO" id="GO:0003735">
    <property type="term" value="F:structural constituent of ribosome"/>
    <property type="evidence" value="ECO:0007669"/>
    <property type="project" value="InterPro"/>
</dbReference>
<geneLocation type="chloroplast" evidence="8"/>
<comment type="subcellular location">
    <subcellularLocation>
        <location evidence="5">Plastid</location>
        <location evidence="5">Chloroplast</location>
    </subcellularLocation>
</comment>
<dbReference type="GO" id="GO:0000027">
    <property type="term" value="P:ribosomal large subunit assembly"/>
    <property type="evidence" value="ECO:0007669"/>
    <property type="project" value="UniProtKB-UniRule"/>
</dbReference>
<keyword evidence="2 5" id="KW-0689">Ribosomal protein</keyword>
<dbReference type="Pfam" id="PF00453">
    <property type="entry name" value="Ribosomal_L20"/>
    <property type="match status" value="1"/>
</dbReference>
<gene>
    <name evidence="5 8" type="primary">rpl20</name>
</gene>
<dbReference type="Gene3D" id="1.10.1900.20">
    <property type="entry name" value="Ribosomal protein L20"/>
    <property type="match status" value="1"/>
</dbReference>
<evidence type="ECO:0000313" key="8">
    <source>
        <dbReference type="EMBL" id="QHN60137.1"/>
    </source>
</evidence>
<keyword evidence="3 5" id="KW-0687">Ribonucleoprotein</keyword>
<proteinExistence type="inferred from homology"/>
<dbReference type="GO" id="GO:0009507">
    <property type="term" value="C:chloroplast"/>
    <property type="evidence" value="ECO:0007669"/>
    <property type="project" value="UniProtKB-SubCell"/>
</dbReference>
<evidence type="ECO:0000256" key="6">
    <source>
        <dbReference type="RuleBase" id="RU000561"/>
    </source>
</evidence>
<evidence type="ECO:0000256" key="2">
    <source>
        <dbReference type="ARBA" id="ARBA00022980"/>
    </source>
</evidence>
<dbReference type="GO" id="GO:0005840">
    <property type="term" value="C:ribosome"/>
    <property type="evidence" value="ECO:0007669"/>
    <property type="project" value="UniProtKB-KW"/>
</dbReference>
<accession>A0A6B9UD46</accession>
<keyword evidence="5 7" id="KW-0694">RNA-binding</keyword>
<dbReference type="AlphaFoldDB" id="A0A6B9UD46"/>
<evidence type="ECO:0000256" key="3">
    <source>
        <dbReference type="ARBA" id="ARBA00023274"/>
    </source>
</evidence>
<evidence type="ECO:0000256" key="7">
    <source>
        <dbReference type="RuleBase" id="RU004311"/>
    </source>
</evidence>
<sequence length="118" mass="13961">MTRVHGSYNLRKRHKKILKQTKGFRGSPSILYRNGNQQLMKALQNGLRSRRKRRRDFRSIWITRINAKARQFGMNYNSLISSPKGIINRKILAQLAIFDPEVFYINPKDLNLNEKTLF</sequence>
<organism evidence="8">
    <name type="scientific">Caulerpa serrulata</name>
    <dbReference type="NCBI Taxonomy" id="177068"/>
    <lineage>
        <taxon>Eukaryota</taxon>
        <taxon>Viridiplantae</taxon>
        <taxon>Chlorophyta</taxon>
        <taxon>core chlorophytes</taxon>
        <taxon>Ulvophyceae</taxon>
        <taxon>TCBD clade</taxon>
        <taxon>Bryopsidales</taxon>
        <taxon>Halimedineae</taxon>
        <taxon>Caulerpaceae</taxon>
        <taxon>Caulerpa</taxon>
    </lineage>
</organism>
<keyword evidence="8" id="KW-0934">Plastid</keyword>
<reference evidence="8" key="1">
    <citation type="journal article" date="2019" name="Mitochondrial DNA Part B Resour">
        <title>Complete chloroplast genome of green alga Caulerpa serrulata (Forsskaal) J.Agardh, 1837.</title>
        <authorList>
            <person name="Tan W."/>
            <person name="Wang R."/>
            <person name="Liu H."/>
            <person name="Wang Y."/>
            <person name="Ke H."/>
            <person name="Fan J."/>
            <person name="Chen F."/>
        </authorList>
    </citation>
    <scope>NUCLEOTIDE SEQUENCE</scope>
</reference>
<evidence type="ECO:0000256" key="5">
    <source>
        <dbReference type="HAMAP-Rule" id="MF_00382"/>
    </source>
</evidence>
<dbReference type="PANTHER" id="PTHR10986">
    <property type="entry name" value="39S RIBOSOMAL PROTEIN L20"/>
    <property type="match status" value="1"/>
</dbReference>
<dbReference type="NCBIfam" id="TIGR01032">
    <property type="entry name" value="rplT_bact"/>
    <property type="match status" value="1"/>
</dbReference>
<dbReference type="PRINTS" id="PR00062">
    <property type="entry name" value="RIBOSOMALL20"/>
</dbReference>
<comment type="similarity">
    <text evidence="1 5 6">Belongs to the bacterial ribosomal protein bL20 family.</text>
</comment>
<protein>
    <recommendedName>
        <fullName evidence="4 5">Large ribosomal subunit protein bL20c</fullName>
    </recommendedName>
</protein>
<dbReference type="GO" id="GO:0006412">
    <property type="term" value="P:translation"/>
    <property type="evidence" value="ECO:0007669"/>
    <property type="project" value="InterPro"/>
</dbReference>
<keyword evidence="5 7" id="KW-0699">rRNA-binding</keyword>
<dbReference type="HAMAP" id="MF_00382">
    <property type="entry name" value="Ribosomal_bL20"/>
    <property type="match status" value="1"/>
</dbReference>
<keyword evidence="8" id="KW-0150">Chloroplast</keyword>
<dbReference type="CDD" id="cd07026">
    <property type="entry name" value="Ribosomal_L20"/>
    <property type="match status" value="1"/>
</dbReference>
<evidence type="ECO:0000256" key="1">
    <source>
        <dbReference type="ARBA" id="ARBA00007698"/>
    </source>
</evidence>
<dbReference type="InterPro" id="IPR035566">
    <property type="entry name" value="Ribosomal_protein_bL20_C"/>
</dbReference>
<comment type="function">
    <text evidence="5 7">Binds directly to 23S ribosomal RNA and is necessary for the in vitro assembly process of the 50S ribosomal subunit. It is not involved in the protein synthesizing functions of that subunit.</text>
</comment>
<dbReference type="EMBL" id="MK792749">
    <property type="protein sequence ID" value="QHN60137.1"/>
    <property type="molecule type" value="Genomic_DNA"/>
</dbReference>